<gene>
    <name evidence="1" type="ORF">F511_33550</name>
</gene>
<dbReference type="AlphaFoldDB" id="A0A2Z7BFI2"/>
<evidence type="ECO:0000313" key="2">
    <source>
        <dbReference type="Proteomes" id="UP000250235"/>
    </source>
</evidence>
<organism evidence="1 2">
    <name type="scientific">Dorcoceras hygrometricum</name>
    <dbReference type="NCBI Taxonomy" id="472368"/>
    <lineage>
        <taxon>Eukaryota</taxon>
        <taxon>Viridiplantae</taxon>
        <taxon>Streptophyta</taxon>
        <taxon>Embryophyta</taxon>
        <taxon>Tracheophyta</taxon>
        <taxon>Spermatophyta</taxon>
        <taxon>Magnoliopsida</taxon>
        <taxon>eudicotyledons</taxon>
        <taxon>Gunneridae</taxon>
        <taxon>Pentapetalae</taxon>
        <taxon>asterids</taxon>
        <taxon>lamiids</taxon>
        <taxon>Lamiales</taxon>
        <taxon>Gesneriaceae</taxon>
        <taxon>Didymocarpoideae</taxon>
        <taxon>Trichosporeae</taxon>
        <taxon>Loxocarpinae</taxon>
        <taxon>Dorcoceras</taxon>
    </lineage>
</organism>
<reference evidence="1 2" key="1">
    <citation type="journal article" date="2015" name="Proc. Natl. Acad. Sci. U.S.A.">
        <title>The resurrection genome of Boea hygrometrica: A blueprint for survival of dehydration.</title>
        <authorList>
            <person name="Xiao L."/>
            <person name="Yang G."/>
            <person name="Zhang L."/>
            <person name="Yang X."/>
            <person name="Zhao S."/>
            <person name="Ji Z."/>
            <person name="Zhou Q."/>
            <person name="Hu M."/>
            <person name="Wang Y."/>
            <person name="Chen M."/>
            <person name="Xu Y."/>
            <person name="Jin H."/>
            <person name="Xiao X."/>
            <person name="Hu G."/>
            <person name="Bao F."/>
            <person name="Hu Y."/>
            <person name="Wan P."/>
            <person name="Li L."/>
            <person name="Deng X."/>
            <person name="Kuang T."/>
            <person name="Xiang C."/>
            <person name="Zhu J.K."/>
            <person name="Oliver M.J."/>
            <person name="He Y."/>
        </authorList>
    </citation>
    <scope>NUCLEOTIDE SEQUENCE [LARGE SCALE GENOMIC DNA]</scope>
    <source>
        <strain evidence="2">cv. XS01</strain>
    </source>
</reference>
<accession>A0A2Z7BFI2</accession>
<protein>
    <submittedName>
        <fullName evidence="1">Uncharacterized protein</fullName>
    </submittedName>
</protein>
<name>A0A2Z7BFI2_9LAMI</name>
<evidence type="ECO:0000313" key="1">
    <source>
        <dbReference type="EMBL" id="KZV30888.1"/>
    </source>
</evidence>
<dbReference type="Proteomes" id="UP000250235">
    <property type="component" value="Unassembled WGS sequence"/>
</dbReference>
<keyword evidence="2" id="KW-1185">Reference proteome</keyword>
<sequence length="128" mass="13833">MAHSSATSSATIARKSSKWVGHLSASIAQNDAHQFGQQATTSGAIVRNPAASHSATIAQGCAAMRRDHRAAERAIARGARELLLASLRIMLRFLAGFQPDFSGFLCGNCCALLRYGFELDVAWNWREI</sequence>
<proteinExistence type="predicted"/>
<dbReference type="EMBL" id="KV007787">
    <property type="protein sequence ID" value="KZV30888.1"/>
    <property type="molecule type" value="Genomic_DNA"/>
</dbReference>